<evidence type="ECO:0000313" key="2">
    <source>
        <dbReference type="Proteomes" id="UP001596957"/>
    </source>
</evidence>
<dbReference type="RefSeq" id="WP_381258462.1">
    <property type="nucleotide sequence ID" value="NZ_JBHTBI010000025.1"/>
</dbReference>
<comment type="caution">
    <text evidence="1">The sequence shown here is derived from an EMBL/GenBank/DDBJ whole genome shotgun (WGS) entry which is preliminary data.</text>
</comment>
<evidence type="ECO:0008006" key="3">
    <source>
        <dbReference type="Google" id="ProtNLM"/>
    </source>
</evidence>
<reference evidence="2" key="1">
    <citation type="journal article" date="2019" name="Int. J. Syst. Evol. Microbiol.">
        <title>The Global Catalogue of Microorganisms (GCM) 10K type strain sequencing project: providing services to taxonomists for standard genome sequencing and annotation.</title>
        <authorList>
            <consortium name="The Broad Institute Genomics Platform"/>
            <consortium name="The Broad Institute Genome Sequencing Center for Infectious Disease"/>
            <person name="Wu L."/>
            <person name="Ma J."/>
        </authorList>
    </citation>
    <scope>NUCLEOTIDE SEQUENCE [LARGE SCALE GENOMIC DNA]</scope>
    <source>
        <strain evidence="2">CGMCC 4.7198</strain>
    </source>
</reference>
<sequence>MADDPEHGVVQLRMGDGGEADVYFSGSESKLTGVSFTHFATGAFLDLVAQLAGSLGAVVILQEGITLLATPEDRAHLPEQLQHMARVGTLTGAAIQAAIDCA</sequence>
<evidence type="ECO:0000313" key="1">
    <source>
        <dbReference type="EMBL" id="MFD0289595.1"/>
    </source>
</evidence>
<name>A0ABW2W1F4_9ACTN</name>
<dbReference type="EMBL" id="JBHTEC010000009">
    <property type="protein sequence ID" value="MFD0289595.1"/>
    <property type="molecule type" value="Genomic_DNA"/>
</dbReference>
<proteinExistence type="predicted"/>
<keyword evidence="2" id="KW-1185">Reference proteome</keyword>
<organism evidence="1 2">
    <name type="scientific">Streptomyces lutosisoli</name>
    <dbReference type="NCBI Taxonomy" id="2665721"/>
    <lineage>
        <taxon>Bacteria</taxon>
        <taxon>Bacillati</taxon>
        <taxon>Actinomycetota</taxon>
        <taxon>Actinomycetes</taxon>
        <taxon>Kitasatosporales</taxon>
        <taxon>Streptomycetaceae</taxon>
        <taxon>Streptomyces</taxon>
    </lineage>
</organism>
<accession>A0ABW2W1F4</accession>
<dbReference type="Proteomes" id="UP001596957">
    <property type="component" value="Unassembled WGS sequence"/>
</dbReference>
<protein>
    <recommendedName>
        <fullName evidence="3">Roadblock/LAMTOR2 domain-containing protein</fullName>
    </recommendedName>
</protein>
<gene>
    <name evidence="1" type="ORF">ACFQZP_50020</name>
</gene>